<dbReference type="OrthoDB" id="5925744at2759"/>
<sequence length="241" mass="27182">MATCHYAFCIYIPTLKLTAVTTSGVQTSNTDEYALQKTYVHAKLHSWLAVTYSLQKLISTNSTVEGSASATLDNHKKDNYFRLYINRICDQLCLFDEQNAPLLSVKMLQFPNFDWLFEEWSELNIRVASSVVLTALLASIFYIFLQCRKPKNATSRHRREIFHQECFNGFSTPPYINCQIGKCLCCPKAKQMALGTIVAVHGDLPSNRIIFLKRPVTTSKKNRDAQPKAGSGAETSRLTIA</sequence>
<reference evidence="3 4" key="1">
    <citation type="submission" date="2015-01" db="EMBL/GenBank/DDBJ databases">
        <title>Evolution of Trichinella species and genotypes.</title>
        <authorList>
            <person name="Korhonen P.K."/>
            <person name="Edoardo P."/>
            <person name="Giuseppe L.R."/>
            <person name="Gasser R.B."/>
        </authorList>
    </citation>
    <scope>NUCLEOTIDE SEQUENCE [LARGE SCALE GENOMIC DNA]</scope>
    <source>
        <strain evidence="3">ISS3</strain>
    </source>
</reference>
<feature type="transmembrane region" description="Helical" evidence="2">
    <location>
        <begin position="123"/>
        <end position="145"/>
    </location>
</feature>
<gene>
    <name evidence="3" type="ORF">T01_13366</name>
</gene>
<evidence type="ECO:0000256" key="2">
    <source>
        <dbReference type="SAM" id="Phobius"/>
    </source>
</evidence>
<dbReference type="RefSeq" id="XP_003371870.1">
    <property type="nucleotide sequence ID" value="XM_003371822.1"/>
</dbReference>
<dbReference type="InParanoid" id="E5SSP1"/>
<dbReference type="EMBL" id="JYDH01000087">
    <property type="protein sequence ID" value="KRY33111.1"/>
    <property type="molecule type" value="Genomic_DNA"/>
</dbReference>
<dbReference type="KEGG" id="tsp:Tsp_05516"/>
<evidence type="ECO:0000313" key="4">
    <source>
        <dbReference type="Proteomes" id="UP000054776"/>
    </source>
</evidence>
<evidence type="ECO:0000256" key="1">
    <source>
        <dbReference type="SAM" id="MobiDB-lite"/>
    </source>
</evidence>
<name>E5SSP1_TRISP</name>
<keyword evidence="4" id="KW-1185">Reference proteome</keyword>
<protein>
    <submittedName>
        <fullName evidence="3">Uncharacterized protein</fullName>
    </submittedName>
</protein>
<dbReference type="AlphaFoldDB" id="E5SSP1"/>
<keyword evidence="2" id="KW-1133">Transmembrane helix</keyword>
<dbReference type="Proteomes" id="UP000054776">
    <property type="component" value="Unassembled WGS sequence"/>
</dbReference>
<comment type="caution">
    <text evidence="3">The sequence shown here is derived from an EMBL/GenBank/DDBJ whole genome shotgun (WGS) entry which is preliminary data.</text>
</comment>
<proteinExistence type="predicted"/>
<feature type="region of interest" description="Disordered" evidence="1">
    <location>
        <begin position="218"/>
        <end position="241"/>
    </location>
</feature>
<keyword evidence="2" id="KW-0812">Transmembrane</keyword>
<evidence type="ECO:0000313" key="3">
    <source>
        <dbReference type="EMBL" id="KRY33111.1"/>
    </source>
</evidence>
<keyword evidence="2" id="KW-0472">Membrane</keyword>
<dbReference type="HOGENOM" id="CLU_1153037_0_0_1"/>
<accession>E5SSP1</accession>
<organism evidence="3 4">
    <name type="scientific">Trichinella spiralis</name>
    <name type="common">Trichina worm</name>
    <dbReference type="NCBI Taxonomy" id="6334"/>
    <lineage>
        <taxon>Eukaryota</taxon>
        <taxon>Metazoa</taxon>
        <taxon>Ecdysozoa</taxon>
        <taxon>Nematoda</taxon>
        <taxon>Enoplea</taxon>
        <taxon>Dorylaimia</taxon>
        <taxon>Trichinellida</taxon>
        <taxon>Trichinellidae</taxon>
        <taxon>Trichinella</taxon>
    </lineage>
</organism>